<evidence type="ECO:0000256" key="6">
    <source>
        <dbReference type="ARBA" id="ARBA00023125"/>
    </source>
</evidence>
<sequence>MPEDLSPQIYLAKKIAPKLGLQVVEADGAEADDIIASYVSAAPLGQKIQICSSDKDLFQLIKEDVSIIPPSDISTEQFKDDVIKKFGVGPEQIVDLLALVGDSSDNIKGVPGIGFKTAGKLLSEFKTVEEIFENLDSLSTKQAESIKENFARILINRQLIRLFTNVPIPNLITKEELVDSQGAQEMLRELHFNSILKSFEYSEPHTQQLLNTQLEEEREQEKLKAQKWSRKTFESIKRKKASISLGYKEDRLINILVYTDSECVLIEKEEDIRDFLGSIETMDDRNILIFDLKQLYRICLKSGLPTPKSTKFIDIKLALYLLNPNERPSESRLCQKHGANIPDLQEVASIDFAKLIWKEYPKIESEIKLLKLDGILFSLDIPLALVVAEMENKGILFDKNKLQELETRFSHLRDQEEKKIFEISKEQCNLSSSKQLADLLFNKMGLTPIKNKKTGFSTDHESLLSLKKEHPIIEHIILLREMDKLISTYIVGTYKFIDERTGRVHPSFDITGTSTGRLSCKSPNMQNIPIRSKYGAEIRSAIVSPPEHMLISADYSQIEIRVLAYLCKSEKMNEFLAHGDIHQMTAAKIFNIAPNIVSTEQRRIAKTINFGILYGQTPFGLAKELNISKSDAVQIIQDYYTQFPEIEETQEELISKARENGYSETILGRKRPIKEIFSKNKNIQKQAERFAVNSVIQGSAADIIRSSMLAFREMTMKKNIPATIIMQIHDELVVETPKSHVNDTIDILKTCMEKTIDLQGTPTPINLHIGHTWKSD</sequence>
<dbReference type="SMART" id="SM00475">
    <property type="entry name" value="53EXOc"/>
    <property type="match status" value="1"/>
</dbReference>
<dbReference type="InterPro" id="IPR002421">
    <property type="entry name" value="5-3_exonuclease"/>
</dbReference>
<evidence type="ECO:0000259" key="8">
    <source>
        <dbReference type="SMART" id="SM00475"/>
    </source>
</evidence>
<dbReference type="InterPro" id="IPR001098">
    <property type="entry name" value="DNA-dir_DNA_pol_A_palm_dom"/>
</dbReference>
<dbReference type="FunFam" id="1.10.150.20:FF:000002">
    <property type="entry name" value="DNA polymerase I"/>
    <property type="match status" value="1"/>
</dbReference>
<feature type="domain" description="5'-3' exonuclease" evidence="8">
    <location>
        <begin position="1"/>
        <end position="178"/>
    </location>
</feature>
<keyword evidence="4" id="KW-0227">DNA damage</keyword>
<feature type="domain" description="DNA-directed DNA polymerase family A palm" evidence="9">
    <location>
        <begin position="535"/>
        <end position="740"/>
    </location>
</feature>
<keyword evidence="6" id="KW-0238">DNA-binding</keyword>
<dbReference type="Pfam" id="PF00476">
    <property type="entry name" value="DNA_pol_A"/>
    <property type="match status" value="1"/>
</dbReference>
<evidence type="ECO:0000256" key="3">
    <source>
        <dbReference type="ARBA" id="ARBA00022705"/>
    </source>
</evidence>
<evidence type="ECO:0000313" key="10">
    <source>
        <dbReference type="EMBL" id="EKC28413.1"/>
    </source>
</evidence>
<dbReference type="AlphaFoldDB" id="K1Q3B5"/>
<evidence type="ECO:0000256" key="5">
    <source>
        <dbReference type="ARBA" id="ARBA00022932"/>
    </source>
</evidence>
<keyword evidence="2" id="KW-0548">Nucleotidyltransferase</keyword>
<dbReference type="InterPro" id="IPR020045">
    <property type="entry name" value="DNA_polI_H3TH"/>
</dbReference>
<dbReference type="GO" id="GO:0008409">
    <property type="term" value="F:5'-3' exonuclease activity"/>
    <property type="evidence" value="ECO:0007669"/>
    <property type="project" value="InterPro"/>
</dbReference>
<evidence type="ECO:0000256" key="7">
    <source>
        <dbReference type="ARBA" id="ARBA00023204"/>
    </source>
</evidence>
<gene>
    <name evidence="10" type="ORF">CGI_10001755</name>
</gene>
<accession>K1Q3B5</accession>
<reference evidence="10" key="1">
    <citation type="journal article" date="2012" name="Nature">
        <title>The oyster genome reveals stress adaptation and complexity of shell formation.</title>
        <authorList>
            <person name="Zhang G."/>
            <person name="Fang X."/>
            <person name="Guo X."/>
            <person name="Li L."/>
            <person name="Luo R."/>
            <person name="Xu F."/>
            <person name="Yang P."/>
            <person name="Zhang L."/>
            <person name="Wang X."/>
            <person name="Qi H."/>
            <person name="Xiong Z."/>
            <person name="Que H."/>
            <person name="Xie Y."/>
            <person name="Holland P.W."/>
            <person name="Paps J."/>
            <person name="Zhu Y."/>
            <person name="Wu F."/>
            <person name="Chen Y."/>
            <person name="Wang J."/>
            <person name="Peng C."/>
            <person name="Meng J."/>
            <person name="Yang L."/>
            <person name="Liu J."/>
            <person name="Wen B."/>
            <person name="Zhang N."/>
            <person name="Huang Z."/>
            <person name="Zhu Q."/>
            <person name="Feng Y."/>
            <person name="Mount A."/>
            <person name="Hedgecock D."/>
            <person name="Xu Z."/>
            <person name="Liu Y."/>
            <person name="Domazet-Loso T."/>
            <person name="Du Y."/>
            <person name="Sun X."/>
            <person name="Zhang S."/>
            <person name="Liu B."/>
            <person name="Cheng P."/>
            <person name="Jiang X."/>
            <person name="Li J."/>
            <person name="Fan D."/>
            <person name="Wang W."/>
            <person name="Fu W."/>
            <person name="Wang T."/>
            <person name="Wang B."/>
            <person name="Zhang J."/>
            <person name="Peng Z."/>
            <person name="Li Y."/>
            <person name="Li N."/>
            <person name="Wang J."/>
            <person name="Chen M."/>
            <person name="He Y."/>
            <person name="Tan F."/>
            <person name="Song X."/>
            <person name="Zheng Q."/>
            <person name="Huang R."/>
            <person name="Yang H."/>
            <person name="Du X."/>
            <person name="Chen L."/>
            <person name="Yang M."/>
            <person name="Gaffney P.M."/>
            <person name="Wang S."/>
            <person name="Luo L."/>
            <person name="She Z."/>
            <person name="Ming Y."/>
            <person name="Huang W."/>
            <person name="Zhang S."/>
            <person name="Huang B."/>
            <person name="Zhang Y."/>
            <person name="Qu T."/>
            <person name="Ni P."/>
            <person name="Miao G."/>
            <person name="Wang J."/>
            <person name="Wang Q."/>
            <person name="Steinberg C.E."/>
            <person name="Wang H."/>
            <person name="Li N."/>
            <person name="Qian L."/>
            <person name="Zhang G."/>
            <person name="Li Y."/>
            <person name="Yang H."/>
            <person name="Liu X."/>
            <person name="Wang J."/>
            <person name="Yin Y."/>
            <person name="Wang J."/>
        </authorList>
    </citation>
    <scope>NUCLEOTIDE SEQUENCE [LARGE SCALE GENOMIC DNA]</scope>
    <source>
        <strain evidence="10">05x7-T-G4-1.051#20</strain>
    </source>
</reference>
<keyword evidence="3" id="KW-0235">DNA replication</keyword>
<dbReference type="SUPFAM" id="SSF56672">
    <property type="entry name" value="DNA/RNA polymerases"/>
    <property type="match status" value="1"/>
</dbReference>
<dbReference type="InParanoid" id="K1Q3B5"/>
<dbReference type="FunFam" id="1.10.150.20:FF:000003">
    <property type="entry name" value="DNA polymerase I"/>
    <property type="match status" value="1"/>
</dbReference>
<evidence type="ECO:0000259" key="9">
    <source>
        <dbReference type="SMART" id="SM00482"/>
    </source>
</evidence>
<dbReference type="Gene3D" id="3.30.420.10">
    <property type="entry name" value="Ribonuclease H-like superfamily/Ribonuclease H"/>
    <property type="match status" value="1"/>
</dbReference>
<dbReference type="Pfam" id="PF02739">
    <property type="entry name" value="5_3_exonuc_N"/>
    <property type="match status" value="1"/>
</dbReference>
<dbReference type="Gene3D" id="3.40.50.1010">
    <property type="entry name" value="5'-nuclease"/>
    <property type="match status" value="1"/>
</dbReference>
<dbReference type="InterPro" id="IPR029060">
    <property type="entry name" value="PIN-like_dom_sf"/>
</dbReference>
<dbReference type="GO" id="GO:0003677">
    <property type="term" value="F:DNA binding"/>
    <property type="evidence" value="ECO:0007669"/>
    <property type="project" value="UniProtKB-KW"/>
</dbReference>
<dbReference type="CDD" id="cd09898">
    <property type="entry name" value="H3TH_53EXO"/>
    <property type="match status" value="1"/>
</dbReference>
<dbReference type="Pfam" id="PF01367">
    <property type="entry name" value="5_3_exonuc"/>
    <property type="match status" value="1"/>
</dbReference>
<dbReference type="NCBIfam" id="TIGR00593">
    <property type="entry name" value="pola"/>
    <property type="match status" value="1"/>
</dbReference>
<dbReference type="GO" id="GO:0003887">
    <property type="term" value="F:DNA-directed DNA polymerase activity"/>
    <property type="evidence" value="ECO:0007669"/>
    <property type="project" value="UniProtKB-KW"/>
</dbReference>
<dbReference type="InterPro" id="IPR043502">
    <property type="entry name" value="DNA/RNA_pol_sf"/>
</dbReference>
<evidence type="ECO:0000256" key="2">
    <source>
        <dbReference type="ARBA" id="ARBA00022695"/>
    </source>
</evidence>
<dbReference type="GO" id="GO:0006302">
    <property type="term" value="P:double-strand break repair"/>
    <property type="evidence" value="ECO:0007669"/>
    <property type="project" value="TreeGrafter"/>
</dbReference>
<organism evidence="10">
    <name type="scientific">Magallana gigas</name>
    <name type="common">Pacific oyster</name>
    <name type="synonym">Crassostrea gigas</name>
    <dbReference type="NCBI Taxonomy" id="29159"/>
    <lineage>
        <taxon>Eukaryota</taxon>
        <taxon>Metazoa</taxon>
        <taxon>Spiralia</taxon>
        <taxon>Lophotrochozoa</taxon>
        <taxon>Mollusca</taxon>
        <taxon>Bivalvia</taxon>
        <taxon>Autobranchia</taxon>
        <taxon>Pteriomorphia</taxon>
        <taxon>Ostreida</taxon>
        <taxon>Ostreoidea</taxon>
        <taxon>Ostreidae</taxon>
        <taxon>Magallana</taxon>
    </lineage>
</organism>
<dbReference type="SUPFAM" id="SSF88723">
    <property type="entry name" value="PIN domain-like"/>
    <property type="match status" value="1"/>
</dbReference>
<dbReference type="InterPro" id="IPR020046">
    <property type="entry name" value="5-3_exonucl_a-hlix_arch_N"/>
</dbReference>
<dbReference type="InterPro" id="IPR018320">
    <property type="entry name" value="DNA_polymerase_1"/>
</dbReference>
<proteinExistence type="predicted"/>
<dbReference type="Gene3D" id="3.30.70.370">
    <property type="match status" value="1"/>
</dbReference>
<dbReference type="SMART" id="SM00279">
    <property type="entry name" value="HhH2"/>
    <property type="match status" value="1"/>
</dbReference>
<dbReference type="PANTHER" id="PTHR10133:SF27">
    <property type="entry name" value="DNA POLYMERASE NU"/>
    <property type="match status" value="1"/>
</dbReference>
<dbReference type="GO" id="GO:0006261">
    <property type="term" value="P:DNA-templated DNA replication"/>
    <property type="evidence" value="ECO:0007669"/>
    <property type="project" value="InterPro"/>
</dbReference>
<dbReference type="InterPro" id="IPR002298">
    <property type="entry name" value="DNA_polymerase_A"/>
</dbReference>
<dbReference type="PRINTS" id="PR00868">
    <property type="entry name" value="DNAPOLI"/>
</dbReference>
<dbReference type="InterPro" id="IPR036279">
    <property type="entry name" value="5-3_exonuclease_C_sf"/>
</dbReference>
<dbReference type="InterPro" id="IPR036397">
    <property type="entry name" value="RNaseH_sf"/>
</dbReference>
<name>K1Q3B5_MAGGI</name>
<dbReference type="Gene3D" id="1.20.1060.10">
    <property type="entry name" value="Taq DNA Polymerase, Chain T, domain 4"/>
    <property type="match status" value="1"/>
</dbReference>
<dbReference type="HOGENOM" id="CLU_004675_0_0_1"/>
<evidence type="ECO:0000256" key="4">
    <source>
        <dbReference type="ARBA" id="ARBA00022763"/>
    </source>
</evidence>
<keyword evidence="1" id="KW-0808">Transferase</keyword>
<dbReference type="EMBL" id="JH817684">
    <property type="protein sequence ID" value="EKC28413.1"/>
    <property type="molecule type" value="Genomic_DNA"/>
</dbReference>
<dbReference type="Gene3D" id="1.10.150.20">
    <property type="entry name" value="5' to 3' exonuclease, C-terminal subdomain"/>
    <property type="match status" value="2"/>
</dbReference>
<dbReference type="InterPro" id="IPR008918">
    <property type="entry name" value="HhH2"/>
</dbReference>
<dbReference type="SMART" id="SM00482">
    <property type="entry name" value="POLAc"/>
    <property type="match status" value="1"/>
</dbReference>
<dbReference type="PANTHER" id="PTHR10133">
    <property type="entry name" value="DNA POLYMERASE I"/>
    <property type="match status" value="1"/>
</dbReference>
<protein>
    <submittedName>
        <fullName evidence="10">DNA polymerase I, thermostable</fullName>
    </submittedName>
</protein>
<dbReference type="SUPFAM" id="SSF47807">
    <property type="entry name" value="5' to 3' exonuclease, C-terminal subdomain"/>
    <property type="match status" value="1"/>
</dbReference>
<keyword evidence="5" id="KW-0239">DNA-directed DNA polymerase</keyword>
<keyword evidence="7" id="KW-0234">DNA repair</keyword>
<evidence type="ECO:0000256" key="1">
    <source>
        <dbReference type="ARBA" id="ARBA00022679"/>
    </source>
</evidence>